<reference evidence="1 2" key="1">
    <citation type="journal article" date="2011" name="J. Bacteriol.">
        <title>Genome sequence of the halotolerant marine bacterium Myxococcus fulvus HW-1.</title>
        <authorList>
            <person name="Li Z.F."/>
            <person name="Li X."/>
            <person name="Liu H."/>
            <person name="Liu X."/>
            <person name="Han K."/>
            <person name="Wu Z.H."/>
            <person name="Hu W."/>
            <person name="Li F.F."/>
            <person name="Li Y.Z."/>
        </authorList>
    </citation>
    <scope>NUCLEOTIDE SEQUENCE [LARGE SCALE GENOMIC DNA]</scope>
    <source>
        <strain evidence="2">ATCC BAA-855 / HW-1</strain>
    </source>
</reference>
<proteinExistence type="predicted"/>
<name>F8C8T2_MYXFH</name>
<dbReference type="AlphaFoldDB" id="F8C8T2"/>
<dbReference type="STRING" id="483219.LILAB_06560"/>
<dbReference type="HOGENOM" id="CLU_2343766_0_0_7"/>
<sequence>MVVQARQAYQQRLKAARAAYPNSTGYENHHFIPLYLGGASSGQTYRLPTAHHKAVTQQFRRAWPYGQGRRPTPQELQKILLEVYSEYPIPQLIGITP</sequence>
<gene>
    <name evidence="1" type="ordered locus">LILAB_06560</name>
</gene>
<evidence type="ECO:0000313" key="1">
    <source>
        <dbReference type="EMBL" id="AEI63229.1"/>
    </source>
</evidence>
<dbReference type="Proteomes" id="UP000000488">
    <property type="component" value="Chromosome"/>
</dbReference>
<dbReference type="KEGG" id="mfu:LILAB_06560"/>
<organism evidence="1 2">
    <name type="scientific">Myxococcus fulvus (strain ATCC BAA-855 / HW-1)</name>
    <dbReference type="NCBI Taxonomy" id="483219"/>
    <lineage>
        <taxon>Bacteria</taxon>
        <taxon>Pseudomonadati</taxon>
        <taxon>Myxococcota</taxon>
        <taxon>Myxococcia</taxon>
        <taxon>Myxococcales</taxon>
        <taxon>Cystobacterineae</taxon>
        <taxon>Myxococcaceae</taxon>
        <taxon>Myxococcus</taxon>
    </lineage>
</organism>
<dbReference type="EMBL" id="CP002830">
    <property type="protein sequence ID" value="AEI63229.1"/>
    <property type="molecule type" value="Genomic_DNA"/>
</dbReference>
<accession>F8C8T2</accession>
<evidence type="ECO:0000313" key="2">
    <source>
        <dbReference type="Proteomes" id="UP000000488"/>
    </source>
</evidence>
<protein>
    <submittedName>
        <fullName evidence="1">Uncharacterized protein</fullName>
    </submittedName>
</protein>